<name>A0A0U1L642_9FIRM</name>
<evidence type="ECO:0000313" key="14">
    <source>
        <dbReference type="Proteomes" id="UP000049855"/>
    </source>
</evidence>
<dbReference type="InterPro" id="IPR005861">
    <property type="entry name" value="HisP_aminotrans"/>
</dbReference>
<dbReference type="GO" id="GO:0000105">
    <property type="term" value="P:L-histidine biosynthetic process"/>
    <property type="evidence" value="ECO:0007669"/>
    <property type="project" value="UniProtKB-UniRule"/>
</dbReference>
<reference evidence="14" key="1">
    <citation type="submission" date="2015-03" db="EMBL/GenBank/DDBJ databases">
        <authorList>
            <person name="Nijsse Bart"/>
        </authorList>
    </citation>
    <scope>NUCLEOTIDE SEQUENCE [LARGE SCALE GENOMIC DNA]</scope>
</reference>
<feature type="modified residue" description="N6-(pyridoxal phosphate)lysine" evidence="11">
    <location>
        <position position="211"/>
    </location>
</feature>
<evidence type="ECO:0000313" key="13">
    <source>
        <dbReference type="EMBL" id="CQR75168.1"/>
    </source>
</evidence>
<dbReference type="InterPro" id="IPR004839">
    <property type="entry name" value="Aminotransferase_I/II_large"/>
</dbReference>
<dbReference type="PANTHER" id="PTHR43643:SF6">
    <property type="entry name" value="HISTIDINOL-PHOSPHATE AMINOTRANSFERASE"/>
    <property type="match status" value="1"/>
</dbReference>
<dbReference type="AlphaFoldDB" id="A0A0U1L642"/>
<sequence>MFVPRSGLETLKPYSVEEIQWPIRLDANENPNDMPQAIKTKILEKLAELPFNRYPEISAQSLKTTIAAGFGLTAANVLIGNGSSEILEALCYAFGGAGRSIVYPSPSFSMYGIYAKLADSQPVPVALNADYTLDADKLLAAAKEAAASVILLCNPNNPTGVVLPPAQIEYIVANTKSLVVVDEAYHEFYGKSSVNLLGKYPNLAIARTFSKAYGLAAARVGYLLAGEDITQTIGKVLLPYSVNALTLATAEIVYNLRQEFAASLAANSRERERMTAALGAIAGVTVYPSQTNFLLVKSDTISAMVARLSTRGIGIRDFSTAPGLTNCIRIGIGTPDENKAVLEAVTA</sequence>
<dbReference type="HAMAP" id="MF_01023">
    <property type="entry name" value="HisC_aminotrans_2"/>
    <property type="match status" value="1"/>
</dbReference>
<keyword evidence="14" id="KW-1185">Reference proteome</keyword>
<comment type="pathway">
    <text evidence="2 11">Amino-acid biosynthesis; L-histidine biosynthesis; L-histidine from 5-phospho-alpha-D-ribose 1-diphosphate: step 7/9.</text>
</comment>
<dbReference type="PROSITE" id="PS00599">
    <property type="entry name" value="AA_TRANSFER_CLASS_2"/>
    <property type="match status" value="1"/>
</dbReference>
<evidence type="ECO:0000256" key="2">
    <source>
        <dbReference type="ARBA" id="ARBA00005011"/>
    </source>
</evidence>
<evidence type="ECO:0000256" key="11">
    <source>
        <dbReference type="HAMAP-Rule" id="MF_01023"/>
    </source>
</evidence>
<keyword evidence="9 11" id="KW-0368">Histidine biosynthesis</keyword>
<comment type="cofactor">
    <cofactor evidence="1 11">
        <name>pyridoxal 5'-phosphate</name>
        <dbReference type="ChEBI" id="CHEBI:597326"/>
    </cofactor>
</comment>
<gene>
    <name evidence="11" type="primary">hisC</name>
    <name evidence="13" type="ORF">SpAn4DRAFT_4532</name>
</gene>
<evidence type="ECO:0000256" key="8">
    <source>
        <dbReference type="ARBA" id="ARBA00022898"/>
    </source>
</evidence>
<evidence type="ECO:0000256" key="3">
    <source>
        <dbReference type="ARBA" id="ARBA00007970"/>
    </source>
</evidence>
<dbReference type="SUPFAM" id="SSF53383">
    <property type="entry name" value="PLP-dependent transferases"/>
    <property type="match status" value="1"/>
</dbReference>
<dbReference type="EC" id="2.6.1.9" evidence="11"/>
<dbReference type="InterPro" id="IPR015422">
    <property type="entry name" value="PyrdxlP-dep_Trfase_small"/>
</dbReference>
<evidence type="ECO:0000256" key="10">
    <source>
        <dbReference type="ARBA" id="ARBA00047481"/>
    </source>
</evidence>
<evidence type="ECO:0000256" key="7">
    <source>
        <dbReference type="ARBA" id="ARBA00022679"/>
    </source>
</evidence>
<protein>
    <recommendedName>
        <fullName evidence="11">Histidinol-phosphate aminotransferase</fullName>
        <ecNumber evidence="11">2.6.1.9</ecNumber>
    </recommendedName>
    <alternativeName>
        <fullName evidence="11">Imidazole acetol-phosphate transaminase</fullName>
    </alternativeName>
</protein>
<dbReference type="GO" id="GO:0030170">
    <property type="term" value="F:pyridoxal phosphate binding"/>
    <property type="evidence" value="ECO:0007669"/>
    <property type="project" value="InterPro"/>
</dbReference>
<evidence type="ECO:0000256" key="4">
    <source>
        <dbReference type="ARBA" id="ARBA00011738"/>
    </source>
</evidence>
<evidence type="ECO:0000256" key="6">
    <source>
        <dbReference type="ARBA" id="ARBA00022605"/>
    </source>
</evidence>
<comment type="catalytic activity">
    <reaction evidence="10 11">
        <text>L-histidinol phosphate + 2-oxoglutarate = 3-(imidazol-4-yl)-2-oxopropyl phosphate + L-glutamate</text>
        <dbReference type="Rhea" id="RHEA:23744"/>
        <dbReference type="ChEBI" id="CHEBI:16810"/>
        <dbReference type="ChEBI" id="CHEBI:29985"/>
        <dbReference type="ChEBI" id="CHEBI:57766"/>
        <dbReference type="ChEBI" id="CHEBI:57980"/>
        <dbReference type="EC" id="2.6.1.9"/>
    </reaction>
</comment>
<evidence type="ECO:0000256" key="1">
    <source>
        <dbReference type="ARBA" id="ARBA00001933"/>
    </source>
</evidence>
<dbReference type="InterPro" id="IPR015421">
    <property type="entry name" value="PyrdxlP-dep_Trfase_major"/>
</dbReference>
<keyword evidence="5 11" id="KW-0032">Aminotransferase</keyword>
<dbReference type="GO" id="GO:0004400">
    <property type="term" value="F:histidinol-phosphate transaminase activity"/>
    <property type="evidence" value="ECO:0007669"/>
    <property type="project" value="UniProtKB-UniRule"/>
</dbReference>
<dbReference type="Pfam" id="PF00155">
    <property type="entry name" value="Aminotran_1_2"/>
    <property type="match status" value="1"/>
</dbReference>
<dbReference type="Gene3D" id="3.90.1150.10">
    <property type="entry name" value="Aspartate Aminotransferase, domain 1"/>
    <property type="match status" value="1"/>
</dbReference>
<dbReference type="EMBL" id="CTRP01000016">
    <property type="protein sequence ID" value="CQR75168.1"/>
    <property type="molecule type" value="Genomic_DNA"/>
</dbReference>
<dbReference type="CDD" id="cd00609">
    <property type="entry name" value="AAT_like"/>
    <property type="match status" value="1"/>
</dbReference>
<dbReference type="PANTHER" id="PTHR43643">
    <property type="entry name" value="HISTIDINOL-PHOSPHATE AMINOTRANSFERASE 2"/>
    <property type="match status" value="1"/>
</dbReference>
<evidence type="ECO:0000256" key="5">
    <source>
        <dbReference type="ARBA" id="ARBA00022576"/>
    </source>
</evidence>
<keyword evidence="7 11" id="KW-0808">Transferase</keyword>
<evidence type="ECO:0000256" key="9">
    <source>
        <dbReference type="ARBA" id="ARBA00023102"/>
    </source>
</evidence>
<dbReference type="InterPro" id="IPR050106">
    <property type="entry name" value="HistidinolP_aminotransfase"/>
</dbReference>
<dbReference type="NCBIfam" id="TIGR01141">
    <property type="entry name" value="hisC"/>
    <property type="match status" value="1"/>
</dbReference>
<keyword evidence="6 11" id="KW-0028">Amino-acid biosynthesis</keyword>
<feature type="domain" description="Aminotransferase class I/classII large" evidence="12">
    <location>
        <begin position="23"/>
        <end position="344"/>
    </location>
</feature>
<comment type="similarity">
    <text evidence="3 11">Belongs to the class-II pyridoxal-phosphate-dependent aminotransferase family. Histidinol-phosphate aminotransferase subfamily.</text>
</comment>
<organism evidence="13 14">
    <name type="scientific">Sporomusa ovata</name>
    <dbReference type="NCBI Taxonomy" id="2378"/>
    <lineage>
        <taxon>Bacteria</taxon>
        <taxon>Bacillati</taxon>
        <taxon>Bacillota</taxon>
        <taxon>Negativicutes</taxon>
        <taxon>Selenomonadales</taxon>
        <taxon>Sporomusaceae</taxon>
        <taxon>Sporomusa</taxon>
    </lineage>
</organism>
<dbReference type="UniPathway" id="UPA00031">
    <property type="reaction ID" value="UER00012"/>
</dbReference>
<accession>A0A0U1L642</accession>
<proteinExistence type="inferred from homology"/>
<comment type="subunit">
    <text evidence="4 11">Homodimer.</text>
</comment>
<dbReference type="RefSeq" id="WP_021171383.1">
    <property type="nucleotide sequence ID" value="NZ_CTRP01000016.1"/>
</dbReference>
<dbReference type="Proteomes" id="UP000049855">
    <property type="component" value="Unassembled WGS sequence"/>
</dbReference>
<keyword evidence="8 11" id="KW-0663">Pyridoxal phosphate</keyword>
<evidence type="ECO:0000259" key="12">
    <source>
        <dbReference type="Pfam" id="PF00155"/>
    </source>
</evidence>
<dbReference type="InterPro" id="IPR001917">
    <property type="entry name" value="Aminotrans_II_pyridoxalP_BS"/>
</dbReference>
<dbReference type="InterPro" id="IPR015424">
    <property type="entry name" value="PyrdxlP-dep_Trfase"/>
</dbReference>
<dbReference type="Gene3D" id="3.40.640.10">
    <property type="entry name" value="Type I PLP-dependent aspartate aminotransferase-like (Major domain)"/>
    <property type="match status" value="1"/>
</dbReference>